<feature type="transmembrane region" description="Helical" evidence="8">
    <location>
        <begin position="103"/>
        <end position="128"/>
    </location>
</feature>
<evidence type="ECO:0000256" key="8">
    <source>
        <dbReference type="RuleBase" id="RU361233"/>
    </source>
</evidence>
<evidence type="ECO:0000256" key="7">
    <source>
        <dbReference type="ARBA" id="ARBA00023136"/>
    </source>
</evidence>
<evidence type="ECO:0000256" key="3">
    <source>
        <dbReference type="ARBA" id="ARBA00011489"/>
    </source>
</evidence>
<dbReference type="NCBIfam" id="TIGR01569">
    <property type="entry name" value="A_tha_TIGR01569"/>
    <property type="match status" value="1"/>
</dbReference>
<reference evidence="10 11" key="1">
    <citation type="journal article" date="2021" name="bioRxiv">
        <title>The Gossypium anomalum genome as a resource for cotton improvement and evolutionary analysis of hybrid incompatibility.</title>
        <authorList>
            <person name="Grover C.E."/>
            <person name="Yuan D."/>
            <person name="Arick M.A."/>
            <person name="Miller E.R."/>
            <person name="Hu G."/>
            <person name="Peterson D.G."/>
            <person name="Wendel J.F."/>
            <person name="Udall J.A."/>
        </authorList>
    </citation>
    <scope>NUCLEOTIDE SEQUENCE [LARGE SCALE GENOMIC DNA]</scope>
    <source>
        <strain evidence="10">JFW-Udall</strain>
        <tissue evidence="10">Leaf</tissue>
    </source>
</reference>
<dbReference type="Pfam" id="PF04535">
    <property type="entry name" value="CASP_dom"/>
    <property type="match status" value="2"/>
</dbReference>
<keyword evidence="6 8" id="KW-1133">Transmembrane helix</keyword>
<dbReference type="GO" id="GO:0005886">
    <property type="term" value="C:plasma membrane"/>
    <property type="evidence" value="ECO:0007669"/>
    <property type="project" value="UniProtKB-SubCell"/>
</dbReference>
<dbReference type="EMBL" id="JAHUZN010000011">
    <property type="protein sequence ID" value="KAG8476981.1"/>
    <property type="molecule type" value="Genomic_DNA"/>
</dbReference>
<feature type="domain" description="Casparian strip membrane protein" evidence="9">
    <location>
        <begin position="220"/>
        <end position="296"/>
    </location>
</feature>
<proteinExistence type="inferred from homology"/>
<comment type="caution">
    <text evidence="10">The sequence shown here is derived from an EMBL/GenBank/DDBJ whole genome shotgun (WGS) entry which is preliminary data.</text>
</comment>
<comment type="caution">
    <text evidence="8">Lacks conserved residue(s) required for the propagation of feature annotation.</text>
</comment>
<protein>
    <recommendedName>
        <fullName evidence="8">CASP-like protein</fullName>
    </recommendedName>
</protein>
<evidence type="ECO:0000256" key="1">
    <source>
        <dbReference type="ARBA" id="ARBA00004651"/>
    </source>
</evidence>
<evidence type="ECO:0000256" key="4">
    <source>
        <dbReference type="ARBA" id="ARBA00022475"/>
    </source>
</evidence>
<keyword evidence="7 8" id="KW-0472">Membrane</keyword>
<feature type="transmembrane region" description="Helical" evidence="8">
    <location>
        <begin position="157"/>
        <end position="175"/>
    </location>
</feature>
<organism evidence="10 11">
    <name type="scientific">Gossypium anomalum</name>
    <dbReference type="NCBI Taxonomy" id="47600"/>
    <lineage>
        <taxon>Eukaryota</taxon>
        <taxon>Viridiplantae</taxon>
        <taxon>Streptophyta</taxon>
        <taxon>Embryophyta</taxon>
        <taxon>Tracheophyta</taxon>
        <taxon>Spermatophyta</taxon>
        <taxon>Magnoliopsida</taxon>
        <taxon>eudicotyledons</taxon>
        <taxon>Gunneridae</taxon>
        <taxon>Pentapetalae</taxon>
        <taxon>rosids</taxon>
        <taxon>malvids</taxon>
        <taxon>Malvales</taxon>
        <taxon>Malvaceae</taxon>
        <taxon>Malvoideae</taxon>
        <taxon>Gossypium</taxon>
    </lineage>
</organism>
<dbReference type="InterPro" id="IPR006459">
    <property type="entry name" value="CASP/CASPL"/>
</dbReference>
<comment type="subunit">
    <text evidence="3 8">Homodimer and heterodimers.</text>
</comment>
<accession>A0A8J5XV47</accession>
<evidence type="ECO:0000256" key="2">
    <source>
        <dbReference type="ARBA" id="ARBA00007651"/>
    </source>
</evidence>
<dbReference type="PANTHER" id="PTHR36488">
    <property type="entry name" value="CASP-LIKE PROTEIN 1U1"/>
    <property type="match status" value="1"/>
</dbReference>
<keyword evidence="5 8" id="KW-0812">Transmembrane</keyword>
<feature type="domain" description="Casparian strip membrane protein" evidence="9">
    <location>
        <begin position="22"/>
        <end position="165"/>
    </location>
</feature>
<feature type="transmembrane region" description="Helical" evidence="8">
    <location>
        <begin position="256"/>
        <end position="280"/>
    </location>
</feature>
<dbReference type="InterPro" id="IPR044173">
    <property type="entry name" value="CASPL"/>
</dbReference>
<keyword evidence="11" id="KW-1185">Reference proteome</keyword>
<evidence type="ECO:0000256" key="6">
    <source>
        <dbReference type="ARBA" id="ARBA00022989"/>
    </source>
</evidence>
<evidence type="ECO:0000256" key="5">
    <source>
        <dbReference type="ARBA" id="ARBA00022692"/>
    </source>
</evidence>
<keyword evidence="4 8" id="KW-1003">Cell membrane</keyword>
<feature type="transmembrane region" description="Helical" evidence="8">
    <location>
        <begin position="69"/>
        <end position="91"/>
    </location>
</feature>
<feature type="transmembrane region" description="Helical" evidence="8">
    <location>
        <begin position="222"/>
        <end position="244"/>
    </location>
</feature>
<evidence type="ECO:0000313" key="11">
    <source>
        <dbReference type="Proteomes" id="UP000701853"/>
    </source>
</evidence>
<gene>
    <name evidence="10" type="ORF">CXB51_030486</name>
</gene>
<comment type="similarity">
    <text evidence="2 8">Belongs to the Casparian strip membrane proteins (CASP) family.</text>
</comment>
<evidence type="ECO:0000259" key="9">
    <source>
        <dbReference type="Pfam" id="PF04535"/>
    </source>
</evidence>
<dbReference type="InterPro" id="IPR006702">
    <property type="entry name" value="CASP_dom"/>
</dbReference>
<comment type="subcellular location">
    <subcellularLocation>
        <location evidence="1 8">Cell membrane</location>
        <topology evidence="1 8">Multi-pass membrane protein</topology>
    </subcellularLocation>
</comment>
<name>A0A8J5XV47_9ROSI</name>
<dbReference type="Proteomes" id="UP000701853">
    <property type="component" value="Chromosome 11"/>
</dbReference>
<evidence type="ECO:0000313" key="10">
    <source>
        <dbReference type="EMBL" id="KAG8476981.1"/>
    </source>
</evidence>
<sequence>MESMEAKLPQNPPRKTHKLVLCAQICLRIVAISTAFAATWTIVNAKETVVVFGLQFDARYTYSSAFKFFAFANAIACGFTSLSLMFVLLIFRHGRFTPSNFFFLFLHDLFMMSLILSGVAAGTAIGFVGRYGNSHAGWSEICDRLKKYCDKVTTSMVLSYLSVICLVVLTVISAGKSRQTMFYNYLINLKEMRNPGLLQYIALKISRNCSTANGKITWFFRFLAFANALTCGFTLLFLSFVFFFGRHGLNPTNHLLFLHDMFLMSLMLSGVAAGTEFGYLGRRANSHAGWSQTCDPWNK</sequence>
<dbReference type="AlphaFoldDB" id="A0A8J5XV47"/>
<dbReference type="OrthoDB" id="1904499at2759"/>
<dbReference type="PANTHER" id="PTHR36488:SF8">
    <property type="entry name" value="CASP-LIKE PROTEIN 1U1"/>
    <property type="match status" value="1"/>
</dbReference>